<evidence type="ECO:0000313" key="2">
    <source>
        <dbReference type="Proteomes" id="UP001143674"/>
    </source>
</evidence>
<sequence>MSSKIYLLIKIFDKEEYADAFIQKGEIFCRALGDFKKIEGDEARGDAYEGVTDWHQPDKVSLTISYKDKDGADHSFPIKDLAGPVIVQNSGYDRLNLYCMYAVKIPDFEESYETEEERVLAVEKINAMLKVRSTLSDEMMAMGKFAVVVYRVEDFIDKVEIAAHEREYACWKGAVKYFDPDTFHGSFKEIESVFMKRNVYSYQNEYRFVFGSHEPEGAKAIQVGALDSIAIKIPTNEFNEKFEMKLEE</sequence>
<protein>
    <submittedName>
        <fullName evidence="1">Uncharacterized protein</fullName>
    </submittedName>
</protein>
<dbReference type="Proteomes" id="UP001143674">
    <property type="component" value="Unassembled WGS sequence"/>
</dbReference>
<evidence type="ECO:0000313" key="1">
    <source>
        <dbReference type="EMBL" id="MDB0524688.1"/>
    </source>
</evidence>
<dbReference type="RefSeq" id="WP_184849546.1">
    <property type="nucleotide sequence ID" value="NZ_JABZEH010000001.1"/>
</dbReference>
<proteinExistence type="predicted"/>
<organism evidence="1 2">
    <name type="scientific">Ralstonia solanacearum</name>
    <name type="common">Pseudomonas solanacearum</name>
    <dbReference type="NCBI Taxonomy" id="305"/>
    <lineage>
        <taxon>Bacteria</taxon>
        <taxon>Pseudomonadati</taxon>
        <taxon>Pseudomonadota</taxon>
        <taxon>Betaproteobacteria</taxon>
        <taxon>Burkholderiales</taxon>
        <taxon>Burkholderiaceae</taxon>
        <taxon>Ralstonia</taxon>
        <taxon>Ralstonia solanacearum species complex</taxon>
    </lineage>
</organism>
<reference evidence="1" key="1">
    <citation type="submission" date="2021-09" db="EMBL/GenBank/DDBJ databases">
        <title>Genomic analysis of Ralstonia spp.</title>
        <authorList>
            <person name="Aburjaile F."/>
            <person name="Ariute J.C."/>
            <person name="Pais A.K.L."/>
            <person name="Albuquerque G.M.R."/>
            <person name="Silva A.M.F."/>
            <person name="Brenig B."/>
            <person name="Azevedo V."/>
            <person name="Matiuzzi M."/>
            <person name="Ramos R."/>
            <person name="Goes-Neto A."/>
            <person name="Soares S."/>
            <person name="Iseppon A.M.B."/>
            <person name="Souza E."/>
            <person name="Gama M."/>
        </authorList>
    </citation>
    <scope>NUCLEOTIDE SEQUENCE</scope>
    <source>
        <strain evidence="1">B4</strain>
    </source>
</reference>
<dbReference type="EMBL" id="JAIVEX010000016">
    <property type="protein sequence ID" value="MDB0524688.1"/>
    <property type="molecule type" value="Genomic_DNA"/>
</dbReference>
<comment type="caution">
    <text evidence="1">The sequence shown here is derived from an EMBL/GenBank/DDBJ whole genome shotgun (WGS) entry which is preliminary data.</text>
</comment>
<dbReference type="AlphaFoldDB" id="A0AAE3NND5"/>
<accession>A0AAE3NND5</accession>
<name>A0AAE3NND5_RALSL</name>
<gene>
    <name evidence="1" type="ORF">LBW55_24045</name>
</gene>